<dbReference type="RefSeq" id="WP_072879221.1">
    <property type="nucleotide sequence ID" value="NZ_FQVT01000005.1"/>
</dbReference>
<keyword evidence="8" id="KW-1185">Reference proteome</keyword>
<feature type="binding site" evidence="3">
    <location>
        <position position="102"/>
    </location>
    <ligand>
        <name>Cu cation</name>
        <dbReference type="ChEBI" id="CHEBI:23378"/>
    </ligand>
</feature>
<keyword evidence="5" id="KW-1133">Transmembrane helix</keyword>
<evidence type="ECO:0000256" key="1">
    <source>
        <dbReference type="ARBA" id="ARBA00010996"/>
    </source>
</evidence>
<protein>
    <submittedName>
        <fullName evidence="7">Protein SCO1/2</fullName>
    </submittedName>
</protein>
<feature type="binding site" evidence="3">
    <location>
        <position position="98"/>
    </location>
    <ligand>
        <name>Cu cation</name>
        <dbReference type="ChEBI" id="CHEBI:23378"/>
    </ligand>
</feature>
<dbReference type="PANTHER" id="PTHR12151">
    <property type="entry name" value="ELECTRON TRANSPORT PROTIN SCO1/SENC FAMILY MEMBER"/>
    <property type="match status" value="1"/>
</dbReference>
<feature type="binding site" evidence="3">
    <location>
        <position position="187"/>
    </location>
    <ligand>
        <name>Cu cation</name>
        <dbReference type="ChEBI" id="CHEBI:23378"/>
    </ligand>
</feature>
<keyword evidence="2 3" id="KW-0186">Copper</keyword>
<dbReference type="PROSITE" id="PS51352">
    <property type="entry name" value="THIOREDOXIN_2"/>
    <property type="match status" value="1"/>
</dbReference>
<accession>A0A1M5H9N1</accession>
<feature type="disulfide bond" description="Redox-active" evidence="4">
    <location>
        <begin position="98"/>
        <end position="102"/>
    </location>
</feature>
<dbReference type="Gene3D" id="3.40.30.10">
    <property type="entry name" value="Glutaredoxin"/>
    <property type="match status" value="1"/>
</dbReference>
<evidence type="ECO:0000256" key="5">
    <source>
        <dbReference type="SAM" id="Phobius"/>
    </source>
</evidence>
<dbReference type="Pfam" id="PF02630">
    <property type="entry name" value="SCO1-SenC"/>
    <property type="match status" value="1"/>
</dbReference>
<dbReference type="OrthoDB" id="9811998at2"/>
<keyword evidence="5" id="KW-0812">Transmembrane</keyword>
<evidence type="ECO:0000256" key="2">
    <source>
        <dbReference type="ARBA" id="ARBA00023008"/>
    </source>
</evidence>
<dbReference type="EMBL" id="FQVT01000005">
    <property type="protein sequence ID" value="SHG12720.1"/>
    <property type="molecule type" value="Genomic_DNA"/>
</dbReference>
<evidence type="ECO:0000256" key="3">
    <source>
        <dbReference type="PIRSR" id="PIRSR603782-1"/>
    </source>
</evidence>
<gene>
    <name evidence="7" type="ORF">SAMN05444483_10550</name>
</gene>
<evidence type="ECO:0000313" key="8">
    <source>
        <dbReference type="Proteomes" id="UP000183945"/>
    </source>
</evidence>
<name>A0A1M5H9N1_SALEC</name>
<dbReference type="InterPro" id="IPR036249">
    <property type="entry name" value="Thioredoxin-like_sf"/>
</dbReference>
<dbReference type="STRING" id="1073325.SAMN05444483_10550"/>
<feature type="transmembrane region" description="Helical" evidence="5">
    <location>
        <begin position="7"/>
        <end position="26"/>
    </location>
</feature>
<feature type="domain" description="Thioredoxin" evidence="6">
    <location>
        <begin position="60"/>
        <end position="232"/>
    </location>
</feature>
<sequence>MKKSHSYIGLSLIILLFGIFFIPKIVDRLNNEEVVTSDRLNVEGSEKVGNKAALTYIKVNGERKKAPAFKLINQEGDTITNKDYLGKVYVAEFFFTTCPSICPIMNKNLVQVQEEFEKVENFGIASFSIDPSHDSVEVLKTYAEDKGITHENWNLLTGEKDDIYGLANGGFNIYAGENEAAPGGFAHQGLFALVDKEGYIRSRKDKQGNPIIYYRGSVPRDKIVKPGEEEPQINILIEDIKKLL</sequence>
<proteinExistence type="inferred from homology"/>
<evidence type="ECO:0000313" key="7">
    <source>
        <dbReference type="EMBL" id="SHG12720.1"/>
    </source>
</evidence>
<dbReference type="InterPro" id="IPR013766">
    <property type="entry name" value="Thioredoxin_domain"/>
</dbReference>
<dbReference type="Proteomes" id="UP000183945">
    <property type="component" value="Unassembled WGS sequence"/>
</dbReference>
<keyword evidence="3" id="KW-0479">Metal-binding</keyword>
<dbReference type="CDD" id="cd02968">
    <property type="entry name" value="SCO"/>
    <property type="match status" value="1"/>
</dbReference>
<organism evidence="7 8">
    <name type="scientific">Salegentibacter echinorum</name>
    <dbReference type="NCBI Taxonomy" id="1073325"/>
    <lineage>
        <taxon>Bacteria</taxon>
        <taxon>Pseudomonadati</taxon>
        <taxon>Bacteroidota</taxon>
        <taxon>Flavobacteriia</taxon>
        <taxon>Flavobacteriales</taxon>
        <taxon>Flavobacteriaceae</taxon>
        <taxon>Salegentibacter</taxon>
    </lineage>
</organism>
<evidence type="ECO:0000259" key="6">
    <source>
        <dbReference type="PROSITE" id="PS51352"/>
    </source>
</evidence>
<dbReference type="PANTHER" id="PTHR12151:SF25">
    <property type="entry name" value="LINALOOL DEHYDRATASE_ISOMERASE DOMAIN-CONTAINING PROTEIN"/>
    <property type="match status" value="1"/>
</dbReference>
<dbReference type="AlphaFoldDB" id="A0A1M5H9N1"/>
<reference evidence="8" key="1">
    <citation type="submission" date="2016-11" db="EMBL/GenBank/DDBJ databases">
        <authorList>
            <person name="Varghese N."/>
            <person name="Submissions S."/>
        </authorList>
    </citation>
    <scope>NUCLEOTIDE SEQUENCE [LARGE SCALE GENOMIC DNA]</scope>
    <source>
        <strain evidence="8">DSM 24579</strain>
    </source>
</reference>
<keyword evidence="5" id="KW-0472">Membrane</keyword>
<dbReference type="SUPFAM" id="SSF52833">
    <property type="entry name" value="Thioredoxin-like"/>
    <property type="match status" value="1"/>
</dbReference>
<comment type="similarity">
    <text evidence="1">Belongs to the SCO1/2 family.</text>
</comment>
<dbReference type="InterPro" id="IPR003782">
    <property type="entry name" value="SCO1/SenC"/>
</dbReference>
<dbReference type="GO" id="GO:0046872">
    <property type="term" value="F:metal ion binding"/>
    <property type="evidence" value="ECO:0007669"/>
    <property type="project" value="UniProtKB-KW"/>
</dbReference>
<keyword evidence="4" id="KW-1015">Disulfide bond</keyword>
<evidence type="ECO:0000256" key="4">
    <source>
        <dbReference type="PIRSR" id="PIRSR603782-2"/>
    </source>
</evidence>